<dbReference type="Pfam" id="PF18311">
    <property type="entry name" value="Rrp40_N"/>
    <property type="match status" value="1"/>
</dbReference>
<evidence type="ECO:0000313" key="8">
    <source>
        <dbReference type="Proteomes" id="UP001642482"/>
    </source>
</evidence>
<dbReference type="EMBL" id="CAWUHD010000017">
    <property type="protein sequence ID" value="CAK7215540.1"/>
    <property type="molecule type" value="Genomic_DNA"/>
</dbReference>
<dbReference type="SUPFAM" id="SSF54791">
    <property type="entry name" value="Eukaryotic type KH-domain (KH-domain type I)"/>
    <property type="match status" value="1"/>
</dbReference>
<keyword evidence="2" id="KW-0271">Exosome</keyword>
<dbReference type="InterPro" id="IPR049469">
    <property type="entry name" value="RRP40_KH-I"/>
</dbReference>
<dbReference type="Gene3D" id="2.40.50.140">
    <property type="entry name" value="Nucleic acid-binding proteins"/>
    <property type="match status" value="1"/>
</dbReference>
<sequence>MDVATRIVLPGDDIDPTELLPPRPASGTDKKSKNPPPLRLGPGLRQLLPSGQVVSTVSGELAADRRKNLLWIESEGGRYYPTTGDLVIGQVLHTTADQAIVALAPHDAPPLRAVLPVLSFAGATRKNRPDLHSGTLVYARVALAAKHLDTELECVDTMTGKSEGLGPLLGGMVFPVSQLMARRLLMASADKSGVVVLAALGEEGLSFETAVGRNGRLWINSEDTRTVVLVGRAIAATDEQNLDAKQQRALVKKLVKGGG</sequence>
<dbReference type="InterPro" id="IPR026699">
    <property type="entry name" value="Exosome_RNA_bind1/RRP40/RRP4"/>
</dbReference>
<evidence type="ECO:0000256" key="4">
    <source>
        <dbReference type="SAM" id="MobiDB-lite"/>
    </source>
</evidence>
<keyword evidence="8" id="KW-1185">Reference proteome</keyword>
<dbReference type="Gene3D" id="3.30.1370.10">
    <property type="entry name" value="K Homology domain, type 1"/>
    <property type="match status" value="1"/>
</dbReference>
<dbReference type="InterPro" id="IPR004088">
    <property type="entry name" value="KH_dom_type_1"/>
</dbReference>
<evidence type="ECO:0000256" key="3">
    <source>
        <dbReference type="ARBA" id="ARBA00022884"/>
    </source>
</evidence>
<evidence type="ECO:0000256" key="1">
    <source>
        <dbReference type="ARBA" id="ARBA00004123"/>
    </source>
</evidence>
<accession>A0ABP0B8C6</accession>
<gene>
    <name evidence="7" type="primary">RRP40</name>
    <name evidence="7" type="ORF">SEUCBS140593_002570</name>
</gene>
<feature type="domain" description="Exosome complex exonuclease Rrp40 N-terminal" evidence="6">
    <location>
        <begin position="38"/>
        <end position="78"/>
    </location>
</feature>
<feature type="region of interest" description="Disordered" evidence="4">
    <location>
        <begin position="1"/>
        <end position="45"/>
    </location>
</feature>
<evidence type="ECO:0000259" key="5">
    <source>
        <dbReference type="Pfam" id="PF15985"/>
    </source>
</evidence>
<evidence type="ECO:0000259" key="6">
    <source>
        <dbReference type="Pfam" id="PF18311"/>
    </source>
</evidence>
<name>A0ABP0B8C6_9PEZI</name>
<dbReference type="Pfam" id="PF15985">
    <property type="entry name" value="KH_6"/>
    <property type="match status" value="1"/>
</dbReference>
<dbReference type="InterPro" id="IPR036612">
    <property type="entry name" value="KH_dom_type_1_sf"/>
</dbReference>
<protein>
    <submittedName>
        <fullName evidence="7">Exosome non-catalytic core subunit rrp40</fullName>
    </submittedName>
</protein>
<comment type="caution">
    <text evidence="7">The sequence shown here is derived from an EMBL/GenBank/DDBJ whole genome shotgun (WGS) entry which is preliminary data.</text>
</comment>
<dbReference type="CDD" id="cd22526">
    <property type="entry name" value="KH-I_Rrp40"/>
    <property type="match status" value="1"/>
</dbReference>
<dbReference type="PANTHER" id="PTHR21321">
    <property type="entry name" value="PNAS-3 RELATED"/>
    <property type="match status" value="1"/>
</dbReference>
<dbReference type="Pfam" id="PF21262">
    <property type="entry name" value="RRP40_S1"/>
    <property type="match status" value="1"/>
</dbReference>
<evidence type="ECO:0000313" key="7">
    <source>
        <dbReference type="EMBL" id="CAK7215540.1"/>
    </source>
</evidence>
<dbReference type="InterPro" id="IPR041054">
    <property type="entry name" value="Rrp40_N_euk"/>
</dbReference>
<evidence type="ECO:0000256" key="2">
    <source>
        <dbReference type="ARBA" id="ARBA00022835"/>
    </source>
</evidence>
<dbReference type="PANTHER" id="PTHR21321:SF1">
    <property type="entry name" value="EXOSOME COMPLEX COMPONENT RRP40"/>
    <property type="match status" value="1"/>
</dbReference>
<feature type="domain" description="K Homology" evidence="5">
    <location>
        <begin position="171"/>
        <end position="224"/>
    </location>
</feature>
<organism evidence="7 8">
    <name type="scientific">Sporothrix eucalyptigena</name>
    <dbReference type="NCBI Taxonomy" id="1812306"/>
    <lineage>
        <taxon>Eukaryota</taxon>
        <taxon>Fungi</taxon>
        <taxon>Dikarya</taxon>
        <taxon>Ascomycota</taxon>
        <taxon>Pezizomycotina</taxon>
        <taxon>Sordariomycetes</taxon>
        <taxon>Sordariomycetidae</taxon>
        <taxon>Ophiostomatales</taxon>
        <taxon>Ophiostomataceae</taxon>
        <taxon>Sporothrix</taxon>
    </lineage>
</organism>
<proteinExistence type="predicted"/>
<dbReference type="SUPFAM" id="SSF50249">
    <property type="entry name" value="Nucleic acid-binding proteins"/>
    <property type="match status" value="1"/>
</dbReference>
<reference evidence="7 8" key="1">
    <citation type="submission" date="2024-01" db="EMBL/GenBank/DDBJ databases">
        <authorList>
            <person name="Allen C."/>
            <person name="Tagirdzhanova G."/>
        </authorList>
    </citation>
    <scope>NUCLEOTIDE SEQUENCE [LARGE SCALE GENOMIC DNA]</scope>
</reference>
<dbReference type="Proteomes" id="UP001642482">
    <property type="component" value="Unassembled WGS sequence"/>
</dbReference>
<dbReference type="InterPro" id="IPR012340">
    <property type="entry name" value="NA-bd_OB-fold"/>
</dbReference>
<keyword evidence="3" id="KW-0694">RNA-binding</keyword>
<comment type="subcellular location">
    <subcellularLocation>
        <location evidence="1">Nucleus</location>
    </subcellularLocation>
</comment>